<dbReference type="EMBL" id="AP014800">
    <property type="protein sequence ID" value="BAQ70520.1"/>
    <property type="molecule type" value="Genomic_DNA"/>
</dbReference>
<gene>
    <name evidence="1" type="ORF">NHU_03386</name>
</gene>
<sequence length="49" mass="5193">MDVEQQLGTVIHDGLEVLRARLAPDDPGGAMPWFGSGTARSAGAKFLRP</sequence>
<dbReference type="Proteomes" id="UP000064912">
    <property type="component" value="Chromosome"/>
</dbReference>
<organism evidence="1 2">
    <name type="scientific">Rhodovulum sulfidophilum</name>
    <name type="common">Rhodobacter sulfidophilus</name>
    <dbReference type="NCBI Taxonomy" id="35806"/>
    <lineage>
        <taxon>Bacteria</taxon>
        <taxon>Pseudomonadati</taxon>
        <taxon>Pseudomonadota</taxon>
        <taxon>Alphaproteobacteria</taxon>
        <taxon>Rhodobacterales</taxon>
        <taxon>Paracoccaceae</taxon>
        <taxon>Rhodovulum</taxon>
    </lineage>
</organism>
<dbReference type="GO" id="GO:0004177">
    <property type="term" value="F:aminopeptidase activity"/>
    <property type="evidence" value="ECO:0007669"/>
    <property type="project" value="UniProtKB-KW"/>
</dbReference>
<reference evidence="1 2" key="1">
    <citation type="submission" date="2015-02" db="EMBL/GenBank/DDBJ databases">
        <title>Genome sequene of Rhodovulum sulfidophilum DSM 2351.</title>
        <authorList>
            <person name="Nagao N."/>
        </authorList>
    </citation>
    <scope>NUCLEOTIDE SEQUENCE [LARGE SCALE GENOMIC DNA]</scope>
    <source>
        <strain evidence="1 2">DSM 2351</strain>
    </source>
</reference>
<proteinExistence type="predicted"/>
<dbReference type="PATRIC" id="fig|35806.4.peg.3476"/>
<keyword evidence="1" id="KW-0645">Protease</keyword>
<dbReference type="KEGG" id="rsu:NHU_03386"/>
<accession>A0A0D6B6P2</accession>
<evidence type="ECO:0000313" key="2">
    <source>
        <dbReference type="Proteomes" id="UP000064912"/>
    </source>
</evidence>
<name>A0A0D6B6P2_RHOSU</name>
<dbReference type="AlphaFoldDB" id="A0A0D6B6P2"/>
<evidence type="ECO:0000313" key="1">
    <source>
        <dbReference type="EMBL" id="BAQ70520.1"/>
    </source>
</evidence>
<keyword evidence="1" id="KW-0031">Aminopeptidase</keyword>
<keyword evidence="1" id="KW-0378">Hydrolase</keyword>
<protein>
    <submittedName>
        <fullName evidence="1">Methionine aminopeptidase</fullName>
    </submittedName>
</protein>